<keyword evidence="2" id="KW-0843">Virulence</keyword>
<accession>A0A093XFR9</accession>
<evidence type="ECO:0000259" key="4">
    <source>
        <dbReference type="PROSITE" id="PS51782"/>
    </source>
</evidence>
<dbReference type="AlphaFoldDB" id="A0A093XFR9"/>
<keyword evidence="3" id="KW-0732">Signal</keyword>
<name>A0A093XFR9_TALMA</name>
<dbReference type="eggNOG" id="KOG2806">
    <property type="taxonomic scope" value="Eukaryota"/>
</dbReference>
<sequence>MLFKKALLSCLLVGAANVKALQPTLTEGTLIGRTAANSPQREVGATKAAAPSPTQPGLISTCNAYYRVQRGDYCATVVDKFYGLTLNEFYVWNPRS</sequence>
<organism evidence="5">
    <name type="scientific">Talaromyces marneffei PM1</name>
    <dbReference type="NCBI Taxonomy" id="1077442"/>
    <lineage>
        <taxon>Eukaryota</taxon>
        <taxon>Fungi</taxon>
        <taxon>Dikarya</taxon>
        <taxon>Ascomycota</taxon>
        <taxon>Pezizomycotina</taxon>
        <taxon>Eurotiomycetes</taxon>
        <taxon>Eurotiomycetidae</taxon>
        <taxon>Eurotiales</taxon>
        <taxon>Trichocomaceae</taxon>
        <taxon>Talaromyces</taxon>
        <taxon>Talaromyces sect. Talaromyces</taxon>
    </lineage>
</organism>
<reference evidence="5" key="2">
    <citation type="journal article" date="2014" name="PLoS Genet.">
        <title>Signature gene expression reveals novel clues to the molecular mechanisms of dimorphic transition in Penicillium marneffei.</title>
        <authorList>
            <person name="Yang E."/>
            <person name="Wang G."/>
            <person name="Cai J."/>
            <person name="Woo P.C."/>
            <person name="Lau S.K."/>
            <person name="Yuen K.-Y."/>
            <person name="Chow W.-N."/>
            <person name="Lin X."/>
        </authorList>
    </citation>
    <scope>NUCLEOTIDE SEQUENCE</scope>
    <source>
        <strain evidence="5">PM1</strain>
    </source>
</reference>
<protein>
    <recommendedName>
        <fullName evidence="4">LysM domain-containing protein</fullName>
    </recommendedName>
</protein>
<evidence type="ECO:0000313" key="5">
    <source>
        <dbReference type="EMBL" id="KFX44033.1"/>
    </source>
</evidence>
<evidence type="ECO:0000256" key="2">
    <source>
        <dbReference type="ARBA" id="ARBA00023026"/>
    </source>
</evidence>
<comment type="caution">
    <text evidence="5">The sequence shown here is derived from an EMBL/GenBank/DDBJ whole genome shotgun (WGS) entry which is preliminary data.</text>
</comment>
<dbReference type="EMBL" id="JPOX01000031">
    <property type="protein sequence ID" value="KFX44033.1"/>
    <property type="molecule type" value="Genomic_DNA"/>
</dbReference>
<dbReference type="InterPro" id="IPR052210">
    <property type="entry name" value="LysM1-like"/>
</dbReference>
<gene>
    <name evidence="5" type="ORF">GQ26_0310920</name>
</gene>
<dbReference type="PROSITE" id="PS51782">
    <property type="entry name" value="LYSM"/>
    <property type="match status" value="1"/>
</dbReference>
<dbReference type="HOGENOM" id="CLU_2361154_0_0_1"/>
<dbReference type="CDD" id="cd00118">
    <property type="entry name" value="LysM"/>
    <property type="match status" value="1"/>
</dbReference>
<dbReference type="GO" id="GO:0008061">
    <property type="term" value="F:chitin binding"/>
    <property type="evidence" value="ECO:0007669"/>
    <property type="project" value="UniProtKB-KW"/>
</dbReference>
<dbReference type="InterPro" id="IPR018392">
    <property type="entry name" value="LysM"/>
</dbReference>
<proteinExistence type="predicted"/>
<feature type="domain" description="LysM" evidence="4">
    <location>
        <begin position="64"/>
        <end position="96"/>
    </location>
</feature>
<dbReference type="Gene3D" id="3.10.350.10">
    <property type="entry name" value="LysM domain"/>
    <property type="match status" value="1"/>
</dbReference>
<feature type="signal peptide" evidence="3">
    <location>
        <begin position="1"/>
        <end position="20"/>
    </location>
</feature>
<dbReference type="PANTHER" id="PTHR34997">
    <property type="entry name" value="AM15"/>
    <property type="match status" value="1"/>
</dbReference>
<evidence type="ECO:0000256" key="1">
    <source>
        <dbReference type="ARBA" id="ARBA00022669"/>
    </source>
</evidence>
<keyword evidence="1" id="KW-0147">Chitin-binding</keyword>
<evidence type="ECO:0000256" key="3">
    <source>
        <dbReference type="SAM" id="SignalP"/>
    </source>
</evidence>
<dbReference type="PANTHER" id="PTHR34997:SF1">
    <property type="entry name" value="PEPTIDOGLYCAN-BINDING LYSIN DOMAIN"/>
    <property type="match status" value="1"/>
</dbReference>
<dbReference type="InterPro" id="IPR036779">
    <property type="entry name" value="LysM_dom_sf"/>
</dbReference>
<reference key="1">
    <citation type="journal article" date="2014" name="PLoS Genet.">
        <title>Signature Gene Expression Reveals Novel Clues to the Molecular Mechanisms of Dimorphic Transition in Penicillium marneffei.</title>
        <authorList>
            <person name="Yang E."/>
            <person name="Wang G."/>
            <person name="Cai J."/>
            <person name="Woo P.C."/>
            <person name="Lau S.K."/>
            <person name="Yuen K.-Y."/>
            <person name="Chow W.-N."/>
            <person name="Lin X."/>
        </authorList>
    </citation>
    <scope>NUCLEOTIDE SEQUENCE [LARGE SCALE GENOMIC DNA]</scope>
    <source>
        <strain>PM1</strain>
    </source>
</reference>
<feature type="chain" id="PRO_5001888914" description="LysM domain-containing protein" evidence="3">
    <location>
        <begin position="21"/>
        <end position="96"/>
    </location>
</feature>